<dbReference type="AlphaFoldDB" id="A0AAD9VMD6"/>
<dbReference type="FunFam" id="1.10.730.10:FF:000006">
    <property type="entry name" value="Arginyl-tRNA synthetase 2, mitochondrial"/>
    <property type="match status" value="1"/>
</dbReference>
<dbReference type="GO" id="GO:0005524">
    <property type="term" value="F:ATP binding"/>
    <property type="evidence" value="ECO:0007669"/>
    <property type="project" value="UniProtKB-KW"/>
</dbReference>
<keyword evidence="6 12" id="KW-0648">Protein biosynthesis</keyword>
<proteinExistence type="inferred from homology"/>
<keyword evidence="3 12" id="KW-0436">Ligase</keyword>
<dbReference type="SUPFAM" id="SSF47323">
    <property type="entry name" value="Anticodon-binding domain of a subclass of class I aminoacyl-tRNA synthetases"/>
    <property type="match status" value="1"/>
</dbReference>
<keyword evidence="4 12" id="KW-0547">Nucleotide-binding</keyword>
<dbReference type="Pfam" id="PF00750">
    <property type="entry name" value="tRNA-synt_1d"/>
    <property type="match status" value="1"/>
</dbReference>
<dbReference type="Proteomes" id="UP001258017">
    <property type="component" value="Unassembled WGS sequence"/>
</dbReference>
<dbReference type="InterPro" id="IPR001412">
    <property type="entry name" value="aa-tRNA-synth_I_CS"/>
</dbReference>
<keyword evidence="7 12" id="KW-0030">Aminoacyl-tRNA synthetase</keyword>
<comment type="similarity">
    <text evidence="1 12">Belongs to the class-I aminoacyl-tRNA synthetase family.</text>
</comment>
<gene>
    <name evidence="14" type="ORF">KPH14_002825</name>
</gene>
<keyword evidence="15" id="KW-1185">Reference proteome</keyword>
<comment type="function">
    <text evidence="11">Catalyzes the attachment of arginine to tRNA(Arg) in a two-step reaction: arginine is first activated by ATP to form Arg-AMP and then transferred to the acceptor end of tRNA(Arg).</text>
</comment>
<evidence type="ECO:0000256" key="3">
    <source>
        <dbReference type="ARBA" id="ARBA00022598"/>
    </source>
</evidence>
<evidence type="ECO:0000256" key="9">
    <source>
        <dbReference type="ARBA" id="ARBA00039495"/>
    </source>
</evidence>
<comment type="catalytic activity">
    <reaction evidence="10">
        <text>tRNA(Arg) + L-arginine + ATP = L-arginyl-tRNA(Arg) + AMP + diphosphate</text>
        <dbReference type="Rhea" id="RHEA:20301"/>
        <dbReference type="Rhea" id="RHEA-COMP:9658"/>
        <dbReference type="Rhea" id="RHEA-COMP:9673"/>
        <dbReference type="ChEBI" id="CHEBI:30616"/>
        <dbReference type="ChEBI" id="CHEBI:32682"/>
        <dbReference type="ChEBI" id="CHEBI:33019"/>
        <dbReference type="ChEBI" id="CHEBI:78442"/>
        <dbReference type="ChEBI" id="CHEBI:78513"/>
        <dbReference type="ChEBI" id="CHEBI:456215"/>
        <dbReference type="EC" id="6.1.1.19"/>
    </reaction>
</comment>
<dbReference type="GO" id="GO:0005739">
    <property type="term" value="C:mitochondrion"/>
    <property type="evidence" value="ECO:0007669"/>
    <property type="project" value="TreeGrafter"/>
</dbReference>
<reference evidence="14" key="2">
    <citation type="journal article" date="2023" name="Commun. Biol.">
        <title>Intrasexual cuticular hydrocarbon dimorphism in a wasp sheds light on hydrocarbon biosynthesis genes in Hymenoptera.</title>
        <authorList>
            <person name="Moris V.C."/>
            <person name="Podsiadlowski L."/>
            <person name="Martin S."/>
            <person name="Oeyen J.P."/>
            <person name="Donath A."/>
            <person name="Petersen M."/>
            <person name="Wilbrandt J."/>
            <person name="Misof B."/>
            <person name="Liedtke D."/>
            <person name="Thamm M."/>
            <person name="Scheiner R."/>
            <person name="Schmitt T."/>
            <person name="Niehuis O."/>
        </authorList>
    </citation>
    <scope>NUCLEOTIDE SEQUENCE</scope>
    <source>
        <strain evidence="14">GBR_01_08_01A</strain>
    </source>
</reference>
<dbReference type="NCBIfam" id="TIGR00456">
    <property type="entry name" value="argS"/>
    <property type="match status" value="1"/>
</dbReference>
<dbReference type="GO" id="GO:0004814">
    <property type="term" value="F:arginine-tRNA ligase activity"/>
    <property type="evidence" value="ECO:0007669"/>
    <property type="project" value="UniProtKB-EC"/>
</dbReference>
<reference evidence="14" key="1">
    <citation type="submission" date="2021-08" db="EMBL/GenBank/DDBJ databases">
        <authorList>
            <person name="Misof B."/>
            <person name="Oliver O."/>
            <person name="Podsiadlowski L."/>
            <person name="Donath A."/>
            <person name="Peters R."/>
            <person name="Mayer C."/>
            <person name="Rust J."/>
            <person name="Gunkel S."/>
            <person name="Lesny P."/>
            <person name="Martin S."/>
            <person name="Oeyen J.P."/>
            <person name="Petersen M."/>
            <person name="Panagiotis P."/>
            <person name="Wilbrandt J."/>
            <person name="Tanja T."/>
        </authorList>
    </citation>
    <scope>NUCLEOTIDE SEQUENCE</scope>
    <source>
        <strain evidence="14">GBR_01_08_01A</strain>
        <tissue evidence="14">Thorax + abdomen</tissue>
    </source>
</reference>
<evidence type="ECO:0000313" key="14">
    <source>
        <dbReference type="EMBL" id="KAK2579032.1"/>
    </source>
</evidence>
<sequence length="562" mass="64772">MTTKIRHVLYKKIAESLGNVEDASKIISHLNVQHKQLGVYSFTLPLKTKQYDVRNNIQTILNSDIKTDLNNITIEEDILSINVYRNDYIKQLLESNCHKVVPIILTNDNKNIIVEFSSPNIAKPFHLGHLRSTIIGNYVANINSFFNNNIKKINYLGDWGTQYGLIQIGMDMSNFDSKDIKRDPIRHIYNAYVFANKLAKDDPTIMNKAKEIFRQLETGESIAQEEWELFRKYTVEELQKTYKRIGITFDEYHWESMYSTRNIKEILSLMEKMHLLTNDKENRKVINIDSEKVIPLIKSDGTSLYLTRDVAAAIDRYKKYNFDSMYYIVDNTQSGHFTNLVQVLNKMDMSWAQRLKHVRYGRILGMSTRKGTAVFLEDILNEIRDVVKEKQMQSRTTKVSLNMSDNSSDILGISAIIINDLKQKRQKDYTFDWNTACNINGDTGVKLQYVHCRLVSLEENCGATFVPECDPSLLKEPIAEDLVFIISKFDNAVLKSYQDLEPCILVTYLFQLSQVINKALKILKVKGEAADVSNQRLLLFHVAKNVLSQGMKLLGITPLNKM</sequence>
<dbReference type="Pfam" id="PF05746">
    <property type="entry name" value="DALR_1"/>
    <property type="match status" value="1"/>
</dbReference>
<evidence type="ECO:0000256" key="10">
    <source>
        <dbReference type="ARBA" id="ARBA00049339"/>
    </source>
</evidence>
<evidence type="ECO:0000256" key="12">
    <source>
        <dbReference type="RuleBase" id="RU363038"/>
    </source>
</evidence>
<protein>
    <recommendedName>
        <fullName evidence="9">Probable arginine--tRNA ligase, mitochondrial</fullName>
        <ecNumber evidence="2">6.1.1.19</ecNumber>
    </recommendedName>
    <alternativeName>
        <fullName evidence="8">Arginyl-tRNA synthetase</fullName>
    </alternativeName>
</protein>
<evidence type="ECO:0000256" key="11">
    <source>
        <dbReference type="ARBA" id="ARBA00049595"/>
    </source>
</evidence>
<evidence type="ECO:0000256" key="8">
    <source>
        <dbReference type="ARBA" id="ARBA00033033"/>
    </source>
</evidence>
<evidence type="ECO:0000259" key="13">
    <source>
        <dbReference type="SMART" id="SM00836"/>
    </source>
</evidence>
<dbReference type="GO" id="GO:0032543">
    <property type="term" value="P:mitochondrial translation"/>
    <property type="evidence" value="ECO:0007669"/>
    <property type="project" value="TreeGrafter"/>
</dbReference>
<dbReference type="PANTHER" id="PTHR11956:SF11">
    <property type="entry name" value="ARGININE--TRNA LIGASE, MITOCHONDRIAL-RELATED"/>
    <property type="match status" value="1"/>
</dbReference>
<dbReference type="InterPro" id="IPR014729">
    <property type="entry name" value="Rossmann-like_a/b/a_fold"/>
</dbReference>
<dbReference type="GO" id="GO:0006420">
    <property type="term" value="P:arginyl-tRNA aminoacylation"/>
    <property type="evidence" value="ECO:0007669"/>
    <property type="project" value="InterPro"/>
</dbReference>
<dbReference type="PANTHER" id="PTHR11956">
    <property type="entry name" value="ARGINYL-TRNA SYNTHETASE"/>
    <property type="match status" value="1"/>
</dbReference>
<organism evidence="14 15">
    <name type="scientific">Odynerus spinipes</name>
    <dbReference type="NCBI Taxonomy" id="1348599"/>
    <lineage>
        <taxon>Eukaryota</taxon>
        <taxon>Metazoa</taxon>
        <taxon>Ecdysozoa</taxon>
        <taxon>Arthropoda</taxon>
        <taxon>Hexapoda</taxon>
        <taxon>Insecta</taxon>
        <taxon>Pterygota</taxon>
        <taxon>Neoptera</taxon>
        <taxon>Endopterygota</taxon>
        <taxon>Hymenoptera</taxon>
        <taxon>Apocrita</taxon>
        <taxon>Aculeata</taxon>
        <taxon>Vespoidea</taxon>
        <taxon>Vespidae</taxon>
        <taxon>Eumeninae</taxon>
        <taxon>Odynerus</taxon>
    </lineage>
</organism>
<comment type="caution">
    <text evidence="14">The sequence shown here is derived from an EMBL/GenBank/DDBJ whole genome shotgun (WGS) entry which is preliminary data.</text>
</comment>
<dbReference type="PROSITE" id="PS00178">
    <property type="entry name" value="AA_TRNA_LIGASE_I"/>
    <property type="match status" value="1"/>
</dbReference>
<dbReference type="InterPro" id="IPR035684">
    <property type="entry name" value="ArgRS_core"/>
</dbReference>
<name>A0AAD9VMD6_9HYME</name>
<keyword evidence="5 12" id="KW-0067">ATP-binding</keyword>
<dbReference type="Gene3D" id="1.10.730.10">
    <property type="entry name" value="Isoleucyl-tRNA Synthetase, Domain 1"/>
    <property type="match status" value="1"/>
</dbReference>
<evidence type="ECO:0000256" key="5">
    <source>
        <dbReference type="ARBA" id="ARBA00022840"/>
    </source>
</evidence>
<dbReference type="SMART" id="SM00836">
    <property type="entry name" value="DALR_1"/>
    <property type="match status" value="1"/>
</dbReference>
<dbReference type="CDD" id="cd07956">
    <property type="entry name" value="Anticodon_Ia_Arg"/>
    <property type="match status" value="1"/>
</dbReference>
<evidence type="ECO:0000256" key="7">
    <source>
        <dbReference type="ARBA" id="ARBA00023146"/>
    </source>
</evidence>
<accession>A0AAD9VMD6</accession>
<dbReference type="InterPro" id="IPR009080">
    <property type="entry name" value="tRNAsynth_Ia_anticodon-bd"/>
</dbReference>
<dbReference type="SUPFAM" id="SSF52374">
    <property type="entry name" value="Nucleotidylyl transferase"/>
    <property type="match status" value="1"/>
</dbReference>
<dbReference type="FunFam" id="3.40.50.620:FF:000058">
    <property type="entry name" value="Mitochondrial arginyl-tRNA synthetase"/>
    <property type="match status" value="1"/>
</dbReference>
<evidence type="ECO:0000256" key="6">
    <source>
        <dbReference type="ARBA" id="ARBA00022917"/>
    </source>
</evidence>
<evidence type="ECO:0000256" key="1">
    <source>
        <dbReference type="ARBA" id="ARBA00005594"/>
    </source>
</evidence>
<dbReference type="InterPro" id="IPR001278">
    <property type="entry name" value="Arg-tRNA-ligase"/>
</dbReference>
<dbReference type="InterPro" id="IPR008909">
    <property type="entry name" value="DALR_anticod-bd"/>
</dbReference>
<evidence type="ECO:0000256" key="2">
    <source>
        <dbReference type="ARBA" id="ARBA00012837"/>
    </source>
</evidence>
<dbReference type="EMBL" id="JAIFRP010000119">
    <property type="protein sequence ID" value="KAK2579032.1"/>
    <property type="molecule type" value="Genomic_DNA"/>
</dbReference>
<dbReference type="Gene3D" id="3.40.50.620">
    <property type="entry name" value="HUPs"/>
    <property type="match status" value="1"/>
</dbReference>
<feature type="domain" description="DALR anticodon binding" evidence="13">
    <location>
        <begin position="447"/>
        <end position="562"/>
    </location>
</feature>
<evidence type="ECO:0000313" key="15">
    <source>
        <dbReference type="Proteomes" id="UP001258017"/>
    </source>
</evidence>
<evidence type="ECO:0000256" key="4">
    <source>
        <dbReference type="ARBA" id="ARBA00022741"/>
    </source>
</evidence>
<dbReference type="PRINTS" id="PR01038">
    <property type="entry name" value="TRNASYNTHARG"/>
</dbReference>
<dbReference type="EC" id="6.1.1.19" evidence="2"/>